<reference evidence="2" key="1">
    <citation type="submission" date="2023-06" db="EMBL/GenBank/DDBJ databases">
        <title>Genome-scale phylogeny and comparative genomics of the fungal order Sordariales.</title>
        <authorList>
            <consortium name="Lawrence Berkeley National Laboratory"/>
            <person name="Hensen N."/>
            <person name="Bonometti L."/>
            <person name="Westerberg I."/>
            <person name="Brannstrom I.O."/>
            <person name="Guillou S."/>
            <person name="Cros-Aarteil S."/>
            <person name="Calhoun S."/>
            <person name="Haridas S."/>
            <person name="Kuo A."/>
            <person name="Mondo S."/>
            <person name="Pangilinan J."/>
            <person name="Riley R."/>
            <person name="Labutti K."/>
            <person name="Andreopoulos B."/>
            <person name="Lipzen A."/>
            <person name="Chen C."/>
            <person name="Yanf M."/>
            <person name="Daum C."/>
            <person name="Ng V."/>
            <person name="Clum A."/>
            <person name="Steindorff A."/>
            <person name="Ohm R."/>
            <person name="Martin F."/>
            <person name="Silar P."/>
            <person name="Natvig D."/>
            <person name="Lalanne C."/>
            <person name="Gautier V."/>
            <person name="Ament-Velasquez S.L."/>
            <person name="Kruys A."/>
            <person name="Hutchinson M.I."/>
            <person name="Powell A.J."/>
            <person name="Barry K."/>
            <person name="Miller A.N."/>
            <person name="Grigoriev I.V."/>
            <person name="Debuchy R."/>
            <person name="Gladieux P."/>
            <person name="Thoren M.H."/>
            <person name="Johannesson H."/>
        </authorList>
    </citation>
    <scope>NUCLEOTIDE SEQUENCE</scope>
    <source>
        <strain evidence="2">PSN4</strain>
    </source>
</reference>
<protein>
    <submittedName>
        <fullName evidence="2">Uncharacterized protein</fullName>
    </submittedName>
</protein>
<accession>A0AAJ0FCK1</accession>
<dbReference type="AlphaFoldDB" id="A0AAJ0FCK1"/>
<evidence type="ECO:0000256" key="1">
    <source>
        <dbReference type="SAM" id="SignalP"/>
    </source>
</evidence>
<evidence type="ECO:0000313" key="3">
    <source>
        <dbReference type="Proteomes" id="UP001239445"/>
    </source>
</evidence>
<name>A0AAJ0FCK1_9PEZI</name>
<evidence type="ECO:0000313" key="2">
    <source>
        <dbReference type="EMBL" id="KAK1756569.1"/>
    </source>
</evidence>
<proteinExistence type="predicted"/>
<dbReference type="Proteomes" id="UP001239445">
    <property type="component" value="Unassembled WGS sequence"/>
</dbReference>
<sequence>MNFLAIILTIIASLSGALSSPAAKPGSIPIKRDGSSNDTSDWTQVGGDPGYGKLNLPCGGVPDCKAMCSEFHFACWKCKEEGCFCRMGDC</sequence>
<keyword evidence="3" id="KW-1185">Reference proteome</keyword>
<comment type="caution">
    <text evidence="2">The sequence shown here is derived from an EMBL/GenBank/DDBJ whole genome shotgun (WGS) entry which is preliminary data.</text>
</comment>
<feature type="signal peptide" evidence="1">
    <location>
        <begin position="1"/>
        <end position="19"/>
    </location>
</feature>
<dbReference type="EMBL" id="MU839832">
    <property type="protein sequence ID" value="KAK1756569.1"/>
    <property type="molecule type" value="Genomic_DNA"/>
</dbReference>
<keyword evidence="1" id="KW-0732">Signal</keyword>
<gene>
    <name evidence="2" type="ORF">QBC47DRAFT_187742</name>
</gene>
<feature type="chain" id="PRO_5042498893" evidence="1">
    <location>
        <begin position="20"/>
        <end position="90"/>
    </location>
</feature>
<organism evidence="2 3">
    <name type="scientific">Echria macrotheca</name>
    <dbReference type="NCBI Taxonomy" id="438768"/>
    <lineage>
        <taxon>Eukaryota</taxon>
        <taxon>Fungi</taxon>
        <taxon>Dikarya</taxon>
        <taxon>Ascomycota</taxon>
        <taxon>Pezizomycotina</taxon>
        <taxon>Sordariomycetes</taxon>
        <taxon>Sordariomycetidae</taxon>
        <taxon>Sordariales</taxon>
        <taxon>Schizotheciaceae</taxon>
        <taxon>Echria</taxon>
    </lineage>
</organism>